<keyword evidence="4" id="KW-1185">Reference proteome</keyword>
<dbReference type="SUPFAM" id="SSF52540">
    <property type="entry name" value="P-loop containing nucleoside triphosphate hydrolases"/>
    <property type="match status" value="1"/>
</dbReference>
<gene>
    <name evidence="3" type="ORF">SAMN05421867_101225</name>
</gene>
<reference evidence="4" key="1">
    <citation type="submission" date="2016-10" db="EMBL/GenBank/DDBJ databases">
        <authorList>
            <person name="Varghese N."/>
            <person name="Submissions S."/>
        </authorList>
    </citation>
    <scope>NUCLEOTIDE SEQUENCE [LARGE SCALE GENOMIC DNA]</scope>
    <source>
        <strain evidence="4">CGMCC 4.6945</strain>
    </source>
</reference>
<sequence length="537" mass="56055">MSTTAVQAAEELATALEAGEGRLPADVVADARGVLDRGRERLGLAAGTTVVALAGATGSGKSSLFNAVAGAELATPGTLRPTTAHALAAVWPGPDEDVDPLLDWLGVDVRHTPPAPPARAVPTGLVLLDLPDHDSVVAEHRAVAERLYERVDLLVWVLDPQKYADGVLHERYLRPLAPLAGVMVLALNHADRVPAQDRAAWLDDARRLAADDGLGRVPVLAVSARTGEGVDELRDRLVDAARRREAAVARVHGDVRSAAERVLAACGGPGPKRAAGPPPEGSLVSALEAAAGVPVVVDAVRRSAVRQAGSVTGWPPVRWLARWRPDPLRRLHLRVGLPDATATGRTSLPAAAPVVRAAASTAVRTWSDEATAGLPDSWVLSTRSALATTAGPDRLADALDSAVADTPLLPERPAPWWRAVGVLQWLLLAAAVAGLVWLGALAVMAYLQLPAPETPRWGPLPVPTALAVGGVLAGLLLALLAGVLARLGARRRAARARRRLREAVAGVARTLVVEPVRADLERLAACRAAAQRAASTR</sequence>
<dbReference type="GO" id="GO:0019843">
    <property type="term" value="F:rRNA binding"/>
    <property type="evidence" value="ECO:0007669"/>
    <property type="project" value="TreeGrafter"/>
</dbReference>
<evidence type="ECO:0000313" key="3">
    <source>
        <dbReference type="EMBL" id="SFA72400.1"/>
    </source>
</evidence>
<protein>
    <submittedName>
        <fullName evidence="3">50S ribosome-binding GTPase</fullName>
    </submittedName>
</protein>
<dbReference type="PANTHER" id="PTHR42698:SF1">
    <property type="entry name" value="GTPASE ERA, MITOCHONDRIAL"/>
    <property type="match status" value="1"/>
</dbReference>
<dbReference type="GO" id="GO:0043024">
    <property type="term" value="F:ribosomal small subunit binding"/>
    <property type="evidence" value="ECO:0007669"/>
    <property type="project" value="TreeGrafter"/>
</dbReference>
<evidence type="ECO:0000313" key="4">
    <source>
        <dbReference type="Proteomes" id="UP000199012"/>
    </source>
</evidence>
<evidence type="ECO:0000256" key="1">
    <source>
        <dbReference type="SAM" id="Phobius"/>
    </source>
</evidence>
<dbReference type="Proteomes" id="UP000199012">
    <property type="component" value="Unassembled WGS sequence"/>
</dbReference>
<feature type="transmembrane region" description="Helical" evidence="1">
    <location>
        <begin position="467"/>
        <end position="489"/>
    </location>
</feature>
<dbReference type="InterPro" id="IPR005662">
    <property type="entry name" value="GTPase_Era-like"/>
</dbReference>
<keyword evidence="1" id="KW-0472">Membrane</keyword>
<proteinExistence type="predicted"/>
<evidence type="ECO:0000259" key="2">
    <source>
        <dbReference type="Pfam" id="PF01926"/>
    </source>
</evidence>
<organism evidence="3 4">
    <name type="scientific">Cellulomonas marina</name>
    <dbReference type="NCBI Taxonomy" id="988821"/>
    <lineage>
        <taxon>Bacteria</taxon>
        <taxon>Bacillati</taxon>
        <taxon>Actinomycetota</taxon>
        <taxon>Actinomycetes</taxon>
        <taxon>Micrococcales</taxon>
        <taxon>Cellulomonadaceae</taxon>
        <taxon>Cellulomonas</taxon>
    </lineage>
</organism>
<dbReference type="RefSeq" id="WP_090030428.1">
    <property type="nucleotide sequence ID" value="NZ_BONM01000013.1"/>
</dbReference>
<dbReference type="InterPro" id="IPR027417">
    <property type="entry name" value="P-loop_NTPase"/>
</dbReference>
<dbReference type="GO" id="GO:0005829">
    <property type="term" value="C:cytosol"/>
    <property type="evidence" value="ECO:0007669"/>
    <property type="project" value="TreeGrafter"/>
</dbReference>
<dbReference type="EMBL" id="FOKA01000001">
    <property type="protein sequence ID" value="SFA72400.1"/>
    <property type="molecule type" value="Genomic_DNA"/>
</dbReference>
<dbReference type="AlphaFoldDB" id="A0A1I0V8M5"/>
<dbReference type="GO" id="GO:0000028">
    <property type="term" value="P:ribosomal small subunit assembly"/>
    <property type="evidence" value="ECO:0007669"/>
    <property type="project" value="TreeGrafter"/>
</dbReference>
<dbReference type="STRING" id="988821.SAMN05421867_101225"/>
<keyword evidence="1" id="KW-1133">Transmembrane helix</keyword>
<keyword evidence="1" id="KW-0812">Transmembrane</keyword>
<dbReference type="Pfam" id="PF01926">
    <property type="entry name" value="MMR_HSR1"/>
    <property type="match status" value="1"/>
</dbReference>
<feature type="transmembrane region" description="Helical" evidence="1">
    <location>
        <begin position="425"/>
        <end position="447"/>
    </location>
</feature>
<dbReference type="OrthoDB" id="974105at2"/>
<dbReference type="PANTHER" id="PTHR42698">
    <property type="entry name" value="GTPASE ERA"/>
    <property type="match status" value="1"/>
</dbReference>
<feature type="domain" description="G" evidence="2">
    <location>
        <begin position="51"/>
        <end position="164"/>
    </location>
</feature>
<name>A0A1I0V8M5_9CELL</name>
<accession>A0A1I0V8M5</accession>
<dbReference type="Gene3D" id="3.40.50.300">
    <property type="entry name" value="P-loop containing nucleotide triphosphate hydrolases"/>
    <property type="match status" value="1"/>
</dbReference>
<dbReference type="GO" id="GO:0005525">
    <property type="term" value="F:GTP binding"/>
    <property type="evidence" value="ECO:0007669"/>
    <property type="project" value="InterPro"/>
</dbReference>
<dbReference type="InterPro" id="IPR006073">
    <property type="entry name" value="GTP-bd"/>
</dbReference>